<reference evidence="3 4" key="1">
    <citation type="submission" date="2014-04" db="EMBL/GenBank/DDBJ databases">
        <authorList>
            <consortium name="DOE Joint Genome Institute"/>
            <person name="Kuo A."/>
            <person name="Tarkka M."/>
            <person name="Buscot F."/>
            <person name="Kohler A."/>
            <person name="Nagy L.G."/>
            <person name="Floudas D."/>
            <person name="Copeland A."/>
            <person name="Barry K.W."/>
            <person name="Cichocki N."/>
            <person name="Veneault-Fourrey C."/>
            <person name="LaButti K."/>
            <person name="Lindquist E.A."/>
            <person name="Lipzen A."/>
            <person name="Lundell T."/>
            <person name="Morin E."/>
            <person name="Murat C."/>
            <person name="Sun H."/>
            <person name="Tunlid A."/>
            <person name="Henrissat B."/>
            <person name="Grigoriev I.V."/>
            <person name="Hibbett D.S."/>
            <person name="Martin F."/>
            <person name="Nordberg H.P."/>
            <person name="Cantor M.N."/>
            <person name="Hua S.X."/>
        </authorList>
    </citation>
    <scope>NUCLEOTIDE SEQUENCE [LARGE SCALE GENOMIC DNA]</scope>
    <source>
        <strain evidence="3 4">F 1598</strain>
    </source>
</reference>
<dbReference type="GO" id="GO:0045048">
    <property type="term" value="P:protein insertion into ER membrane"/>
    <property type="evidence" value="ECO:0007669"/>
    <property type="project" value="InterPro"/>
</dbReference>
<dbReference type="Gene3D" id="1.25.40.10">
    <property type="entry name" value="Tetratricopeptide repeat domain"/>
    <property type="match status" value="1"/>
</dbReference>
<dbReference type="AlphaFoldDB" id="A0A0C3G2Z8"/>
<dbReference type="FunCoup" id="A0A0C3G2Z8">
    <property type="interactions" value="454"/>
</dbReference>
<accession>A0A0C3G2Z8</accession>
<evidence type="ECO:0000313" key="3">
    <source>
        <dbReference type="EMBL" id="KIM85026.1"/>
    </source>
</evidence>
<dbReference type="OrthoDB" id="10252405at2759"/>
<feature type="region of interest" description="Disordered" evidence="2">
    <location>
        <begin position="314"/>
        <end position="352"/>
    </location>
</feature>
<protein>
    <recommendedName>
        <fullName evidence="5">Cytoplasmic protein</fullName>
    </recommendedName>
</protein>
<name>A0A0C3G2Z8_PILCF</name>
<dbReference type="InterPro" id="IPR007317">
    <property type="entry name" value="GET4"/>
</dbReference>
<comment type="similarity">
    <text evidence="1">Belongs to the GET4 family.</text>
</comment>
<evidence type="ECO:0000256" key="2">
    <source>
        <dbReference type="SAM" id="MobiDB-lite"/>
    </source>
</evidence>
<sequence length="352" mass="37229">MPVSATSSARALGAILPLITAGQPYEAHQKARTFASRYSKSSQYDTAIDVLFQSARELFKTGQQGSGVDLAGFLLDVYESKGEVVSDESRGRLTQLIALAGSSGSWRKTLIDKCISWSAKHGPCPAGDPGLQHYVGELLYKEGEFEAAEPHLLASGQRDSARLLADMMVDWLAAGGTPGLYALRGTIPYLQNGNILAAHTFVTHYTTTLLSRFPSYRSSSQPTSLPIGSPDAPSGEVTLTTDPVLNFCQLAVLTCQRAQGDRSKTIRESWVRLCGTYQSKGGVLASLEVRTALQELSQLYFAISPPRSQAANPLGDMLSSLFGGGQPGGSGSGAPARRVLAPGSGSSTPGLD</sequence>
<dbReference type="InParanoid" id="A0A0C3G2Z8"/>
<dbReference type="PANTHER" id="PTHR12875:SF0">
    <property type="entry name" value="GOLGI TO ER TRAFFIC PROTEIN 4 HOMOLOG"/>
    <property type="match status" value="1"/>
</dbReference>
<dbReference type="HOGENOM" id="CLU_046061_0_0_1"/>
<dbReference type="EMBL" id="KN832986">
    <property type="protein sequence ID" value="KIM85026.1"/>
    <property type="molecule type" value="Genomic_DNA"/>
</dbReference>
<reference evidence="4" key="2">
    <citation type="submission" date="2015-01" db="EMBL/GenBank/DDBJ databases">
        <title>Evolutionary Origins and Diversification of the Mycorrhizal Mutualists.</title>
        <authorList>
            <consortium name="DOE Joint Genome Institute"/>
            <consortium name="Mycorrhizal Genomics Consortium"/>
            <person name="Kohler A."/>
            <person name="Kuo A."/>
            <person name="Nagy L.G."/>
            <person name="Floudas D."/>
            <person name="Copeland A."/>
            <person name="Barry K.W."/>
            <person name="Cichocki N."/>
            <person name="Veneault-Fourrey C."/>
            <person name="LaButti K."/>
            <person name="Lindquist E.A."/>
            <person name="Lipzen A."/>
            <person name="Lundell T."/>
            <person name="Morin E."/>
            <person name="Murat C."/>
            <person name="Riley R."/>
            <person name="Ohm R."/>
            <person name="Sun H."/>
            <person name="Tunlid A."/>
            <person name="Henrissat B."/>
            <person name="Grigoriev I.V."/>
            <person name="Hibbett D.S."/>
            <person name="Martin F."/>
        </authorList>
    </citation>
    <scope>NUCLEOTIDE SEQUENCE [LARGE SCALE GENOMIC DNA]</scope>
    <source>
        <strain evidence="4">F 1598</strain>
    </source>
</reference>
<organism evidence="3 4">
    <name type="scientific">Piloderma croceum (strain F 1598)</name>
    <dbReference type="NCBI Taxonomy" id="765440"/>
    <lineage>
        <taxon>Eukaryota</taxon>
        <taxon>Fungi</taxon>
        <taxon>Dikarya</taxon>
        <taxon>Basidiomycota</taxon>
        <taxon>Agaricomycotina</taxon>
        <taxon>Agaricomycetes</taxon>
        <taxon>Agaricomycetidae</taxon>
        <taxon>Atheliales</taxon>
        <taxon>Atheliaceae</taxon>
        <taxon>Piloderma</taxon>
    </lineage>
</organism>
<keyword evidence="4" id="KW-1185">Reference proteome</keyword>
<evidence type="ECO:0008006" key="5">
    <source>
        <dbReference type="Google" id="ProtNLM"/>
    </source>
</evidence>
<evidence type="ECO:0000313" key="4">
    <source>
        <dbReference type="Proteomes" id="UP000054166"/>
    </source>
</evidence>
<dbReference type="GO" id="GO:0005829">
    <property type="term" value="C:cytosol"/>
    <property type="evidence" value="ECO:0007669"/>
    <property type="project" value="TreeGrafter"/>
</dbReference>
<dbReference type="InterPro" id="IPR011990">
    <property type="entry name" value="TPR-like_helical_dom_sf"/>
</dbReference>
<evidence type="ECO:0000256" key="1">
    <source>
        <dbReference type="ARBA" id="ARBA00005351"/>
    </source>
</evidence>
<dbReference type="Pfam" id="PF04190">
    <property type="entry name" value="GET4"/>
    <property type="match status" value="1"/>
</dbReference>
<feature type="compositionally biased region" description="Gly residues" evidence="2">
    <location>
        <begin position="322"/>
        <end position="332"/>
    </location>
</feature>
<dbReference type="STRING" id="765440.A0A0C3G2Z8"/>
<gene>
    <name evidence="3" type="ORF">PILCRDRAFT_817864</name>
</gene>
<proteinExistence type="inferred from homology"/>
<dbReference type="PANTHER" id="PTHR12875">
    <property type="entry name" value="GOLGI TO ER TRAFFIC PROTEIN 4 HOMOLOG"/>
    <property type="match status" value="1"/>
</dbReference>
<dbReference type="Proteomes" id="UP000054166">
    <property type="component" value="Unassembled WGS sequence"/>
</dbReference>